<proteinExistence type="inferred from homology"/>
<dbReference type="Gene3D" id="3.90.1580.10">
    <property type="entry name" value="paralog of FGE (formylglycine-generating enzyme)"/>
    <property type="match status" value="1"/>
</dbReference>
<name>A0AAD9P3J5_RIDPI</name>
<dbReference type="InterPro" id="IPR005532">
    <property type="entry name" value="SUMF_dom"/>
</dbReference>
<dbReference type="InterPro" id="IPR051043">
    <property type="entry name" value="Sulfatase_Mod_Factor_Kinase"/>
</dbReference>
<dbReference type="InterPro" id="IPR029063">
    <property type="entry name" value="SAM-dependent_MTases_sf"/>
</dbReference>
<evidence type="ECO:0000256" key="1">
    <source>
        <dbReference type="ARBA" id="ARBA00005310"/>
    </source>
</evidence>
<dbReference type="PANTHER" id="PTHR23150">
    <property type="entry name" value="SULFATASE MODIFYING FACTOR 1, 2"/>
    <property type="match status" value="1"/>
</dbReference>
<dbReference type="AlphaFoldDB" id="A0AAD9P3J5"/>
<evidence type="ECO:0000313" key="4">
    <source>
        <dbReference type="Proteomes" id="UP001209878"/>
    </source>
</evidence>
<dbReference type="InterPro" id="IPR042095">
    <property type="entry name" value="SUMF_sf"/>
</dbReference>
<dbReference type="Gene3D" id="3.40.50.150">
    <property type="entry name" value="Vaccinia Virus protein VP39"/>
    <property type="match status" value="1"/>
</dbReference>
<dbReference type="GO" id="GO:0120147">
    <property type="term" value="F:formylglycine-generating oxidase activity"/>
    <property type="evidence" value="ECO:0007669"/>
    <property type="project" value="TreeGrafter"/>
</dbReference>
<dbReference type="SUPFAM" id="SSF53335">
    <property type="entry name" value="S-adenosyl-L-methionine-dependent methyltransferases"/>
    <property type="match status" value="1"/>
</dbReference>
<sequence length="637" mass="71386">MNVETWCRVEQNVEQWSVMMGIEHECIHVETSSVLIHQLPVSMVTKPSGYTYGPVESSEPVSHNPMVKVEATRVTLGKPQDFPTFGWDTAYGNWECEVPAFEASKYLTTNSEFLEFVKAGGYETQNFWSKDGWQWLQFRRAKHPTFWVCPKGCRSGCGGALDSFSHCKPLEFISNGHNSYCNGHSNVDCNGHQGKDEGGGHQGTQYRQVLIGCRSESHEAKAFCAWRGDDCRLPIEAEHAVMRGAPDRLSDAVLDGQANVNLTYGSSTPVNMFPPTSVGFCDVTGNVWDWVEDHHNGLPGFSTHPLYDDYSTPTFDGKHYNILGGSWVSTGVEMSRFARFAFRAHFFQHAGFRVARSLPKGNHSKKIKLPARFLGKPVYVRGLGEQGKSAVFWTYNEILLSGDKYDYVLMENVGLQYILETDETLQAALVREYVVDRGESSQLQLPALTNQLITKYNTAQGRALHLGCATGRTTFALAAFFEQVLGQDYSGRFIDACEKLQKGDTVSVQCDNGLKQTRQVALPDGLNVSRVVFKQLTWLPNEVGFFDFILITFSDRVQNVKGQSIFWTLFFLSPGILRLPEVLNTAGLLLVTFTNPDVRQSVTSLLEDRFQLMETAELTHVGLPTIATVWQHSKQRK</sequence>
<dbReference type="Proteomes" id="UP001209878">
    <property type="component" value="Unassembled WGS sequence"/>
</dbReference>
<dbReference type="CDD" id="cd02440">
    <property type="entry name" value="AdoMet_MTases"/>
    <property type="match status" value="1"/>
</dbReference>
<comment type="similarity">
    <text evidence="1">Belongs to the sulfatase-modifying factor family.</text>
</comment>
<accession>A0AAD9P3J5</accession>
<keyword evidence="4" id="KW-1185">Reference proteome</keyword>
<dbReference type="PANTHER" id="PTHR23150:SF26">
    <property type="entry name" value="GENERIC METHYLTRANSFERASE"/>
    <property type="match status" value="1"/>
</dbReference>
<evidence type="ECO:0000313" key="3">
    <source>
        <dbReference type="EMBL" id="KAK2187516.1"/>
    </source>
</evidence>
<feature type="domain" description="Sulfatase-modifying factor enzyme-like" evidence="2">
    <location>
        <begin position="218"/>
        <end position="356"/>
    </location>
</feature>
<reference evidence="3" key="1">
    <citation type="journal article" date="2023" name="Mol. Biol. Evol.">
        <title>Third-Generation Sequencing Reveals the Adaptive Role of the Epigenome in Three Deep-Sea Polychaetes.</title>
        <authorList>
            <person name="Perez M."/>
            <person name="Aroh O."/>
            <person name="Sun Y."/>
            <person name="Lan Y."/>
            <person name="Juniper S.K."/>
            <person name="Young C.R."/>
            <person name="Angers B."/>
            <person name="Qian P.Y."/>
        </authorList>
    </citation>
    <scope>NUCLEOTIDE SEQUENCE</scope>
    <source>
        <strain evidence="3">R07B-5</strain>
    </source>
</reference>
<protein>
    <recommendedName>
        <fullName evidence="2">Sulfatase-modifying factor enzyme-like domain-containing protein</fullName>
    </recommendedName>
</protein>
<dbReference type="Pfam" id="PF03781">
    <property type="entry name" value="FGE-sulfatase"/>
    <property type="match status" value="1"/>
</dbReference>
<organism evidence="3 4">
    <name type="scientific">Ridgeia piscesae</name>
    <name type="common">Tubeworm</name>
    <dbReference type="NCBI Taxonomy" id="27915"/>
    <lineage>
        <taxon>Eukaryota</taxon>
        <taxon>Metazoa</taxon>
        <taxon>Spiralia</taxon>
        <taxon>Lophotrochozoa</taxon>
        <taxon>Annelida</taxon>
        <taxon>Polychaeta</taxon>
        <taxon>Sedentaria</taxon>
        <taxon>Canalipalpata</taxon>
        <taxon>Sabellida</taxon>
        <taxon>Siboglinidae</taxon>
        <taxon>Ridgeia</taxon>
    </lineage>
</organism>
<evidence type="ECO:0000259" key="2">
    <source>
        <dbReference type="Pfam" id="PF03781"/>
    </source>
</evidence>
<dbReference type="SUPFAM" id="SSF56436">
    <property type="entry name" value="C-type lectin-like"/>
    <property type="match status" value="2"/>
</dbReference>
<gene>
    <name evidence="3" type="ORF">NP493_163g04002</name>
</gene>
<dbReference type="InterPro" id="IPR016187">
    <property type="entry name" value="CTDL_fold"/>
</dbReference>
<dbReference type="EMBL" id="JAODUO010000163">
    <property type="protein sequence ID" value="KAK2187516.1"/>
    <property type="molecule type" value="Genomic_DNA"/>
</dbReference>
<comment type="caution">
    <text evidence="3">The sequence shown here is derived from an EMBL/GenBank/DDBJ whole genome shotgun (WGS) entry which is preliminary data.</text>
</comment>